<name>A0A553JU70_SHEHA</name>
<dbReference type="Proteomes" id="UP000318126">
    <property type="component" value="Unassembled WGS sequence"/>
</dbReference>
<proteinExistence type="predicted"/>
<feature type="compositionally biased region" description="Basic and acidic residues" evidence="1">
    <location>
        <begin position="1355"/>
        <end position="1367"/>
    </location>
</feature>
<evidence type="ECO:0000256" key="1">
    <source>
        <dbReference type="SAM" id="MobiDB-lite"/>
    </source>
</evidence>
<dbReference type="PANTHER" id="PTHR38690">
    <property type="entry name" value="PROTEASE-RELATED"/>
    <property type="match status" value="1"/>
</dbReference>
<sequence length="1389" mass="153791">MSPKFCPRKFSRGCWQVLAIILVLFALVVSLFRGLLPQLDQVRTELANYIKSEYQVQVNVGELTAEWQAFGPALTVKQLVLPPQENLPFTLVVDNVHVKLDFWQSVITLSPQIETVIFDGVQVALDIDKLNQTDPTVDQVTPSSPVDTDWLYKLLLEQLDHFSIRDGSLQLLSENHEYRPIYVKDLRWKNSKLRHQGQGKLYLDSAASDVELLSLQLDIKGSGHEPDSLHGEVYLAARSLDLGEWASRQAAPFDSSSKLALEGVVNLEAWLDIGKRSITSAQVDFEPSWLEWHLSEQKQHFEIKGGRLAWSPTQNGWRLNSQDLAFETNHQAWPELKFAAEKRDKVLVTTLNKLDTSTLLPLLPLIPGVDLAGLKTWQSLDPKGQLNTIKFSIDEQNGPALSLDVEQLSWQADGDIPASTPLDIELGWETDALYLSLPKQKYQLDFGTAFRVPLAFDGEAFDVKYDVKSQALILPRLVLDNPDISIDASMRLGLDESTHLALLADVKLHDVSRAANYFPLHGMSTDLVEYLETGLKAGNTQDAKVLWHGALANYPYQDHSGIFQADFTIQEAEFEFQPDWPAVTSLNLAALFENARMDLLINQGKLLDVTVDGASVVIPELGDRSLLLVKADLVTQGEAATRVLNQSSLADSVGSTLDVVQIKGEVGANLDLSIPLYDGESELIRGLVNFDRTPVYITEPGVALNEVTGQVSFVNDVVTGENIQAKLFQQPVSLTFDTETMGRNYGLNLELDGAWKLAELPDYLDNPLKDVYSGELNWNGGMTLIFDPIGYRIQAQVSSELVGVGLDLPNTFAKGKDEARKLTVELIGDNKQSSLGIKLGKQMEFWGGFDQTSGNKLAHFDLLLGRLFRPGDQLKKSKGHLQLAIDQTEFTPWLPIITRFTHPEQDESHDVVSAVEDNANFFPPLISIDGKINRLDLMGQALTDLTMKAEPVEHVWRFEVESDELDGRVDFYPDWSTQGLKLVASKFHMAPKVKKPENAQFKSDTVLQNLPPLAIDVDDFSFYGMPLGHLVLQGTPEGNNYLIQTVSLTTPDVTLTGKGAWKKDANENITEFSVKLDATKFDDISAILGMDPGLKNAPVAINAKVLWQGAPYEFSLDSLNGLVDFKLGKGHLSEVSDKGARIFSLFSLDSLLRKLSLDFSDVFGKGLYFNSFNGTLNIDDGVIKTRDTEMDAVAGNMKVRGYTNLMTESLNYDISFVPQLASSVPTVVLLTTGGWTFGLGAFALTKVLEPVIEVITELRFRLTGTMSDPKIEELERKSKEIEIPESALPKVDKVPAAQTNKSGEATKAATLVEPIQVVVDDNSEQRVKSAEPQNQNETGSGVEIPESNIQAMPVFKDKSKEDVKDADQPITMSKQSRRIGEPGIYRIAA</sequence>
<dbReference type="InterPro" id="IPR025263">
    <property type="entry name" value="YhdP_central"/>
</dbReference>
<reference evidence="4" key="1">
    <citation type="submission" date="2019-07" db="EMBL/GenBank/DDBJ databases">
        <title>Shewanella sp. YLB-08 draft genomic sequence.</title>
        <authorList>
            <person name="Yu L."/>
        </authorList>
    </citation>
    <scope>NUCLEOTIDE SEQUENCE [LARGE SCALE GENOMIC DNA]</scope>
    <source>
        <strain evidence="4">JCM 20706</strain>
    </source>
</reference>
<dbReference type="RefSeq" id="WP_143563090.1">
    <property type="nucleotide sequence ID" value="NZ_BMPL01000002.1"/>
</dbReference>
<dbReference type="OrthoDB" id="9762238at2"/>
<accession>A0A553JU70</accession>
<protein>
    <submittedName>
        <fullName evidence="3">TIGR02099 family protein</fullName>
    </submittedName>
</protein>
<gene>
    <name evidence="3" type="ORF">FN961_03200</name>
</gene>
<keyword evidence="4" id="KW-1185">Reference proteome</keyword>
<dbReference type="InterPro" id="IPR011836">
    <property type="entry name" value="YhdP"/>
</dbReference>
<dbReference type="EMBL" id="VKGK01000002">
    <property type="protein sequence ID" value="TRY15995.1"/>
    <property type="molecule type" value="Genomic_DNA"/>
</dbReference>
<evidence type="ECO:0000259" key="2">
    <source>
        <dbReference type="Pfam" id="PF13116"/>
    </source>
</evidence>
<comment type="caution">
    <text evidence="3">The sequence shown here is derived from an EMBL/GenBank/DDBJ whole genome shotgun (WGS) entry which is preliminary data.</text>
</comment>
<dbReference type="NCBIfam" id="TIGR02099">
    <property type="entry name" value="YhdP family protein"/>
    <property type="match status" value="1"/>
</dbReference>
<dbReference type="Pfam" id="PF13116">
    <property type="entry name" value="YhdP"/>
    <property type="match status" value="1"/>
</dbReference>
<dbReference type="PANTHER" id="PTHR38690:SF1">
    <property type="entry name" value="PROTEASE"/>
    <property type="match status" value="1"/>
</dbReference>
<feature type="domain" description="YhdP central" evidence="2">
    <location>
        <begin position="8"/>
        <end position="1271"/>
    </location>
</feature>
<evidence type="ECO:0000313" key="4">
    <source>
        <dbReference type="Proteomes" id="UP000318126"/>
    </source>
</evidence>
<organism evidence="3 4">
    <name type="scientific">Shewanella hanedai</name>
    <name type="common">Alteromonas hanedai</name>
    <dbReference type="NCBI Taxonomy" id="25"/>
    <lineage>
        <taxon>Bacteria</taxon>
        <taxon>Pseudomonadati</taxon>
        <taxon>Pseudomonadota</taxon>
        <taxon>Gammaproteobacteria</taxon>
        <taxon>Alteromonadales</taxon>
        <taxon>Shewanellaceae</taxon>
        <taxon>Shewanella</taxon>
    </lineage>
</organism>
<feature type="region of interest" description="Disordered" evidence="1">
    <location>
        <begin position="1322"/>
        <end position="1389"/>
    </location>
</feature>
<evidence type="ECO:0000313" key="3">
    <source>
        <dbReference type="EMBL" id="TRY15995.1"/>
    </source>
</evidence>